<dbReference type="CDD" id="cd01714">
    <property type="entry name" value="ETF_beta"/>
    <property type="match status" value="1"/>
</dbReference>
<organism evidence="3 4">
    <name type="scientific">Dethiosulfatarculus sandiegensis</name>
    <dbReference type="NCBI Taxonomy" id="1429043"/>
    <lineage>
        <taxon>Bacteria</taxon>
        <taxon>Pseudomonadati</taxon>
        <taxon>Thermodesulfobacteriota</taxon>
        <taxon>Desulfarculia</taxon>
        <taxon>Desulfarculales</taxon>
        <taxon>Desulfarculaceae</taxon>
        <taxon>Dethiosulfatarculus</taxon>
    </lineage>
</organism>
<dbReference type="InterPro" id="IPR014730">
    <property type="entry name" value="ETF_a/b_N"/>
</dbReference>
<dbReference type="EMBL" id="AZAC01000008">
    <property type="protein sequence ID" value="KIX14738.1"/>
    <property type="molecule type" value="Genomic_DNA"/>
</dbReference>
<dbReference type="RefSeq" id="WP_044347390.1">
    <property type="nucleotide sequence ID" value="NZ_AZAC01000008.1"/>
</dbReference>
<reference evidence="3 4" key="1">
    <citation type="submission" date="2013-11" db="EMBL/GenBank/DDBJ databases">
        <title>Metagenomic analysis of a methanogenic consortium involved in long chain n-alkane degradation.</title>
        <authorList>
            <person name="Davidova I.A."/>
            <person name="Callaghan A.V."/>
            <person name="Wawrik B."/>
            <person name="Pruitt S."/>
            <person name="Marks C."/>
            <person name="Duncan K.E."/>
            <person name="Suflita J.M."/>
        </authorList>
    </citation>
    <scope>NUCLEOTIDE SEQUENCE [LARGE SCALE GENOMIC DNA]</scope>
    <source>
        <strain evidence="3 4">SPR</strain>
    </source>
</reference>
<dbReference type="PANTHER" id="PTHR21294">
    <property type="entry name" value="ELECTRON TRANSFER FLAVOPROTEIN BETA-SUBUNIT"/>
    <property type="match status" value="1"/>
</dbReference>
<dbReference type="PIRSF" id="PIRSF000090">
    <property type="entry name" value="Beta-ETF"/>
    <property type="match status" value="1"/>
</dbReference>
<keyword evidence="4" id="KW-1185">Reference proteome</keyword>
<protein>
    <recommendedName>
        <fullName evidence="2">Electron transfer flavoprotein alpha/beta-subunit N-terminal domain-containing protein</fullName>
    </recommendedName>
</protein>
<dbReference type="SMART" id="SM00893">
    <property type="entry name" value="ETF"/>
    <property type="match status" value="1"/>
</dbReference>
<accession>A0A0D2HWI5</accession>
<keyword evidence="1" id="KW-0813">Transport</keyword>
<dbReference type="SUPFAM" id="SSF52402">
    <property type="entry name" value="Adenine nucleotide alpha hydrolases-like"/>
    <property type="match status" value="1"/>
</dbReference>
<sequence length="272" mass="28840">MKLAVLVKQVPMVSELPWDKKTGQLKRGLAVGMMNPACKHALEAALRLREKHGGDITVISMGPPSAEEVLREALALGADRGILLSDPRLGGADTLATSYTLARALETVCPGADLVLLGCHTTDSETGQVAPTLAQEMDLPAVAYVEDMGISGRKITVQRAMDGFLETLEMELPALVSVTTRNFTPRPVPMAGLEEAFESGEIRILNVVDIGADPSRVGRAGSPGRTARVYSSAAQKKGVLLKGGIKKNVIRLFDEYGDLLGGVIGKDLGKVE</sequence>
<dbReference type="OrthoDB" id="9804960at2"/>
<dbReference type="STRING" id="1429043.X474_06245"/>
<dbReference type="InterPro" id="IPR014729">
    <property type="entry name" value="Rossmann-like_a/b/a_fold"/>
</dbReference>
<dbReference type="InterPro" id="IPR012255">
    <property type="entry name" value="ETF_b"/>
</dbReference>
<dbReference type="InParanoid" id="A0A0D2HWI5"/>
<dbReference type="Pfam" id="PF01012">
    <property type="entry name" value="ETF"/>
    <property type="match status" value="1"/>
</dbReference>
<dbReference type="GO" id="GO:0009055">
    <property type="term" value="F:electron transfer activity"/>
    <property type="evidence" value="ECO:0007669"/>
    <property type="project" value="InterPro"/>
</dbReference>
<dbReference type="Gene3D" id="3.40.50.620">
    <property type="entry name" value="HUPs"/>
    <property type="match status" value="1"/>
</dbReference>
<comment type="caution">
    <text evidence="3">The sequence shown here is derived from an EMBL/GenBank/DDBJ whole genome shotgun (WGS) entry which is preliminary data.</text>
</comment>
<dbReference type="PANTHER" id="PTHR21294:SF17">
    <property type="entry name" value="PROTEIN FIXA"/>
    <property type="match status" value="1"/>
</dbReference>
<gene>
    <name evidence="3" type="ORF">X474_06245</name>
</gene>
<dbReference type="InterPro" id="IPR033948">
    <property type="entry name" value="ETF_beta_N"/>
</dbReference>
<evidence type="ECO:0000259" key="2">
    <source>
        <dbReference type="SMART" id="SM00893"/>
    </source>
</evidence>
<keyword evidence="1" id="KW-0249">Electron transport</keyword>
<dbReference type="PATRIC" id="fig|1429043.3.peg.1329"/>
<dbReference type="AlphaFoldDB" id="A0A0D2HWI5"/>
<proteinExistence type="predicted"/>
<evidence type="ECO:0000256" key="1">
    <source>
        <dbReference type="ARBA" id="ARBA00022982"/>
    </source>
</evidence>
<evidence type="ECO:0000313" key="3">
    <source>
        <dbReference type="EMBL" id="KIX14738.1"/>
    </source>
</evidence>
<evidence type="ECO:0000313" key="4">
    <source>
        <dbReference type="Proteomes" id="UP000032233"/>
    </source>
</evidence>
<dbReference type="Proteomes" id="UP000032233">
    <property type="component" value="Unassembled WGS sequence"/>
</dbReference>
<feature type="domain" description="Electron transfer flavoprotein alpha/beta-subunit N-terminal" evidence="2">
    <location>
        <begin position="22"/>
        <end position="214"/>
    </location>
</feature>
<name>A0A0D2HWI5_9BACT</name>